<dbReference type="SUPFAM" id="SSF48695">
    <property type="entry name" value="Multiheme cytochromes"/>
    <property type="match status" value="1"/>
</dbReference>
<dbReference type="GO" id="GO:0020037">
    <property type="term" value="F:heme binding"/>
    <property type="evidence" value="ECO:0007669"/>
    <property type="project" value="InterPro"/>
</dbReference>
<reference evidence="2 3" key="1">
    <citation type="submission" date="2014-07" db="EMBL/GenBank/DDBJ databases">
        <title>Unique and conserved regions in Vibrio harveyi and related species in comparison with the shrimp pathogen Vibrio harveyi CAIM 1792.</title>
        <authorList>
            <person name="Espinoza-Valles I."/>
            <person name="Vora G."/>
            <person name="Leekitcharoenphon P."/>
            <person name="Ussery D."/>
            <person name="Hoj L."/>
            <person name="Gomez-Gil B."/>
        </authorList>
    </citation>
    <scope>NUCLEOTIDE SEQUENCE [LARGE SCALE GENOMIC DNA]</scope>
    <source>
        <strain evidence="3">CAIM 1854 / LMG 25443</strain>
    </source>
</reference>
<name>A0A0C1WEP0_9VIBR</name>
<accession>A0A0C1WEP0</accession>
<evidence type="ECO:0000259" key="1">
    <source>
        <dbReference type="Pfam" id="PF22678"/>
    </source>
</evidence>
<dbReference type="InterPro" id="IPR053875">
    <property type="entry name" value="Cytochrom_c_NrfB-like_dom"/>
</dbReference>
<dbReference type="PATRIC" id="fig|1229493.5.peg.3355"/>
<evidence type="ECO:0000313" key="3">
    <source>
        <dbReference type="Proteomes" id="UP000031586"/>
    </source>
</evidence>
<dbReference type="NCBIfam" id="NF008659">
    <property type="entry name" value="PRK11659.1"/>
    <property type="match status" value="1"/>
</dbReference>
<comment type="caution">
    <text evidence="2">The sequence shown here is derived from an EMBL/GenBank/DDBJ whole genome shotgun (WGS) entry which is preliminary data.</text>
</comment>
<sequence>MGNIKLTIETMLKLLYVFAIYGFSIAAHATSSEPIEGAQAERHQVELIRDRDYKCLQCHKDAKETLNLSHDPQALLSQGKQLNCTNCHSNIGPDHREGAPDVIKFSAAQSKEVHDKVFLDPSMILKANSQCVDCHAPTQLRESHWTHDVHAKNLTCSNCHDVHAAKTKALSYDRKQLIKQCVDCHSEFAVEPELTKEEER</sequence>
<dbReference type="NCBIfam" id="TIGR03146">
    <property type="entry name" value="cyt_nit_nrfB"/>
    <property type="match status" value="1"/>
</dbReference>
<keyword evidence="2" id="KW-0378">Hydrolase</keyword>
<dbReference type="GO" id="GO:0016787">
    <property type="term" value="F:hydrolase activity"/>
    <property type="evidence" value="ECO:0007669"/>
    <property type="project" value="UniProtKB-KW"/>
</dbReference>
<proteinExistence type="predicted"/>
<dbReference type="Proteomes" id="UP000031586">
    <property type="component" value="Unassembled WGS sequence"/>
</dbReference>
<dbReference type="InterPro" id="IPR017564">
    <property type="entry name" value="Cyt_c_NrfB"/>
</dbReference>
<dbReference type="AlphaFoldDB" id="A0A0C1WEP0"/>
<dbReference type="RefSeq" id="WP_020196496.1">
    <property type="nucleotide sequence ID" value="NZ_BAOH01000056.1"/>
</dbReference>
<evidence type="ECO:0000313" key="2">
    <source>
        <dbReference type="EMBL" id="KIF54807.1"/>
    </source>
</evidence>
<feature type="domain" description="Cytochrome c-type protein NrfB-like" evidence="1">
    <location>
        <begin position="84"/>
        <end position="184"/>
    </location>
</feature>
<organism evidence="2 3">
    <name type="scientific">Vibrio owensii CAIM 1854 = LMG 25443</name>
    <dbReference type="NCBI Taxonomy" id="1229493"/>
    <lineage>
        <taxon>Bacteria</taxon>
        <taxon>Pseudomonadati</taxon>
        <taxon>Pseudomonadota</taxon>
        <taxon>Gammaproteobacteria</taxon>
        <taxon>Vibrionales</taxon>
        <taxon>Vibrionaceae</taxon>
        <taxon>Vibrio</taxon>
    </lineage>
</organism>
<dbReference type="Gene3D" id="3.90.10.10">
    <property type="entry name" value="Cytochrome C3"/>
    <property type="match status" value="2"/>
</dbReference>
<dbReference type="Pfam" id="PF22678">
    <property type="entry name" value="Cytochrom_c_NrfB-like"/>
    <property type="match status" value="1"/>
</dbReference>
<dbReference type="GO" id="GO:0042597">
    <property type="term" value="C:periplasmic space"/>
    <property type="evidence" value="ECO:0007669"/>
    <property type="project" value="InterPro"/>
</dbReference>
<dbReference type="InterPro" id="IPR036280">
    <property type="entry name" value="Multihaem_cyt_sf"/>
</dbReference>
<protein>
    <submittedName>
        <fullName evidence="2">Cysteine hydrolase</fullName>
    </submittedName>
</protein>
<gene>
    <name evidence="2" type="ORF">H735_01330</name>
</gene>
<dbReference type="EMBL" id="JPRD01000004">
    <property type="protein sequence ID" value="KIF54807.1"/>
    <property type="molecule type" value="Genomic_DNA"/>
</dbReference>